<protein>
    <submittedName>
        <fullName evidence="13">Omptin family outer membrane protease</fullName>
    </submittedName>
</protein>
<keyword evidence="7" id="KW-0064">Aspartyl protease</keyword>
<keyword evidence="8" id="KW-0378">Hydrolase</keyword>
<sequence>MRRSILALTLATPISFSALADSGEALFTPEKVSSEIGLGSLSGKTKERVYEPDSGGHKNSQLNWKYNNAAIIKGSIDWDLLPWVSLGASGWTTLASRGGYMDDTDWQDLDQDAWTDQSKHPDTRLNYANEFDVNIKGWLLNEPAYQVGVMAGYQESRYSFKASGGSYHYTDEDTGLPDIGDFPAGVTVIGYKQRYKMPYIGLVGHYRYERFEFGGSFKYSGWVRSSDNDEHYLTDTTFRSKVKNQNYYSIAGNAGYYVTPNAKVYIEGTWNRTTNKKGSLSAYDYSTGETQRADNSSGIENWNVMTTVGLKYLF</sequence>
<evidence type="ECO:0000256" key="7">
    <source>
        <dbReference type="ARBA" id="ARBA00022750"/>
    </source>
</evidence>
<dbReference type="NCBIfam" id="NF008224">
    <property type="entry name" value="PRK10993.1-4"/>
    <property type="match status" value="1"/>
</dbReference>
<dbReference type="GO" id="GO:0009279">
    <property type="term" value="C:cell outer membrane"/>
    <property type="evidence" value="ECO:0007669"/>
    <property type="project" value="UniProtKB-SubCell"/>
</dbReference>
<dbReference type="Gene3D" id="2.40.128.90">
    <property type="entry name" value="OMPT-like"/>
    <property type="match status" value="1"/>
</dbReference>
<feature type="active site" evidence="11">
    <location>
        <position position="231"/>
    </location>
</feature>
<name>A0A3R9B2K1_ENTCL</name>
<feature type="active site" evidence="11">
    <location>
        <position position="103"/>
    </location>
</feature>
<keyword evidence="9" id="KW-0472">Membrane</keyword>
<evidence type="ECO:0000256" key="9">
    <source>
        <dbReference type="ARBA" id="ARBA00023136"/>
    </source>
</evidence>
<dbReference type="RefSeq" id="WP_118283898.1">
    <property type="nucleotide sequence ID" value="NZ_CAXOGB010000018.1"/>
</dbReference>
<evidence type="ECO:0000313" key="14">
    <source>
        <dbReference type="Proteomes" id="UP000275321"/>
    </source>
</evidence>
<evidence type="ECO:0000256" key="3">
    <source>
        <dbReference type="ARBA" id="ARBA00022452"/>
    </source>
</evidence>
<evidence type="ECO:0000256" key="8">
    <source>
        <dbReference type="ARBA" id="ARBA00022801"/>
    </source>
</evidence>
<gene>
    <name evidence="13" type="ORF">EGK68_15045</name>
</gene>
<keyword evidence="5" id="KW-0812">Transmembrane</keyword>
<comment type="subcellular location">
    <subcellularLocation>
        <location evidence="1">Cell outer membrane</location>
        <topology evidence="1">Multi-pass membrane protein</topology>
    </subcellularLocation>
</comment>
<dbReference type="SUPFAM" id="SSF69917">
    <property type="entry name" value="OMPT-like"/>
    <property type="match status" value="1"/>
</dbReference>
<dbReference type="PIRSF" id="PIRSF001522">
    <property type="entry name" value="Peptidase_A26"/>
    <property type="match status" value="1"/>
</dbReference>
<accession>A0A3R9B2K1</accession>
<evidence type="ECO:0000256" key="1">
    <source>
        <dbReference type="ARBA" id="ARBA00004571"/>
    </source>
</evidence>
<evidence type="ECO:0000313" key="13">
    <source>
        <dbReference type="EMBL" id="RSB29678.1"/>
    </source>
</evidence>
<dbReference type="Proteomes" id="UP000275321">
    <property type="component" value="Unassembled WGS sequence"/>
</dbReference>
<evidence type="ECO:0000256" key="2">
    <source>
        <dbReference type="ARBA" id="ARBA00006923"/>
    </source>
</evidence>
<reference evidence="13 14" key="1">
    <citation type="submission" date="2018-10" db="EMBL/GenBank/DDBJ databases">
        <title>Transmission dynamics of multidrug resistant bacteria on intensive care unit surfaces.</title>
        <authorList>
            <person name="D'Souza A.W."/>
            <person name="Potter R.F."/>
            <person name="Wallace M."/>
            <person name="Shupe A."/>
            <person name="Patel S."/>
            <person name="Sun S."/>
            <person name="Gul D."/>
            <person name="Kwon J.H."/>
            <person name="Andleeb S."/>
            <person name="Burnham C.-A.D."/>
            <person name="Dantas G."/>
        </authorList>
    </citation>
    <scope>NUCLEOTIDE SEQUENCE [LARGE SCALE GENOMIC DNA]</scope>
    <source>
        <strain evidence="13 14">EC_073</strain>
    </source>
</reference>
<feature type="active site" evidence="11">
    <location>
        <position position="105"/>
    </location>
</feature>
<evidence type="ECO:0000256" key="12">
    <source>
        <dbReference type="SAM" id="SignalP"/>
    </source>
</evidence>
<evidence type="ECO:0000256" key="5">
    <source>
        <dbReference type="ARBA" id="ARBA00022692"/>
    </source>
</evidence>
<dbReference type="GO" id="GO:0004190">
    <property type="term" value="F:aspartic-type endopeptidase activity"/>
    <property type="evidence" value="ECO:0007669"/>
    <property type="project" value="UniProtKB-KW"/>
</dbReference>
<dbReference type="EMBL" id="RHWT01000020">
    <property type="protein sequence ID" value="RSB29678.1"/>
    <property type="molecule type" value="Genomic_DNA"/>
</dbReference>
<keyword evidence="3" id="KW-1134">Transmembrane beta strand</keyword>
<keyword evidence="6 12" id="KW-0732">Signal</keyword>
<dbReference type="Pfam" id="PF01278">
    <property type="entry name" value="Omptin"/>
    <property type="match status" value="1"/>
</dbReference>
<feature type="chain" id="PRO_5018613109" evidence="12">
    <location>
        <begin position="21"/>
        <end position="314"/>
    </location>
</feature>
<organism evidence="13 14">
    <name type="scientific">Enterobacter cloacae</name>
    <dbReference type="NCBI Taxonomy" id="550"/>
    <lineage>
        <taxon>Bacteria</taxon>
        <taxon>Pseudomonadati</taxon>
        <taxon>Pseudomonadota</taxon>
        <taxon>Gammaproteobacteria</taxon>
        <taxon>Enterobacterales</taxon>
        <taxon>Enterobacteriaceae</taxon>
        <taxon>Enterobacter</taxon>
        <taxon>Enterobacter cloacae complex</taxon>
    </lineage>
</organism>
<dbReference type="InterPro" id="IPR000036">
    <property type="entry name" value="Peptidase_A26_omptin"/>
</dbReference>
<evidence type="ECO:0000256" key="11">
    <source>
        <dbReference type="PIRSR" id="PIRSR001522-1"/>
    </source>
</evidence>
<dbReference type="PROSITE" id="PS00834">
    <property type="entry name" value="OMPTIN_1"/>
    <property type="match status" value="1"/>
</dbReference>
<keyword evidence="10" id="KW-0998">Cell outer membrane</keyword>
<feature type="active site" evidence="11">
    <location>
        <position position="229"/>
    </location>
</feature>
<evidence type="ECO:0000256" key="10">
    <source>
        <dbReference type="ARBA" id="ARBA00023237"/>
    </source>
</evidence>
<dbReference type="InterPro" id="IPR020080">
    <property type="entry name" value="OM_adhesin/peptidase_omptin"/>
</dbReference>
<evidence type="ECO:0000256" key="6">
    <source>
        <dbReference type="ARBA" id="ARBA00022729"/>
    </source>
</evidence>
<comment type="similarity">
    <text evidence="2">Belongs to the peptidase A26 family.</text>
</comment>
<dbReference type="InterPro" id="IPR020079">
    <property type="entry name" value="Peptidase_A26_CS"/>
</dbReference>
<dbReference type="GO" id="GO:0006508">
    <property type="term" value="P:proteolysis"/>
    <property type="evidence" value="ECO:0007669"/>
    <property type="project" value="UniProtKB-KW"/>
</dbReference>
<comment type="caution">
    <text evidence="13">The sequence shown here is derived from an EMBL/GenBank/DDBJ whole genome shotgun (WGS) entry which is preliminary data.</text>
</comment>
<dbReference type="InterPro" id="IPR053724">
    <property type="entry name" value="OMP_A26_sf"/>
</dbReference>
<keyword evidence="4 13" id="KW-0645">Protease</keyword>
<feature type="signal peptide" evidence="12">
    <location>
        <begin position="1"/>
        <end position="20"/>
    </location>
</feature>
<proteinExistence type="inferred from homology"/>
<evidence type="ECO:0000256" key="4">
    <source>
        <dbReference type="ARBA" id="ARBA00022670"/>
    </source>
</evidence>
<dbReference type="AlphaFoldDB" id="A0A3R9B2K1"/>
<dbReference type="PRINTS" id="PR00482">
    <property type="entry name" value="OMPTIN"/>
</dbReference>